<dbReference type="Proteomes" id="UP001501337">
    <property type="component" value="Unassembled WGS sequence"/>
</dbReference>
<name>A0ABP7NVY6_9GAMM</name>
<keyword evidence="1" id="KW-0472">Membrane</keyword>
<gene>
    <name evidence="2" type="ORF">GCM10022278_11310</name>
</gene>
<proteinExistence type="predicted"/>
<dbReference type="EMBL" id="BAABBO010000005">
    <property type="protein sequence ID" value="GAA3954306.1"/>
    <property type="molecule type" value="Genomic_DNA"/>
</dbReference>
<reference evidence="3" key="1">
    <citation type="journal article" date="2019" name="Int. J. Syst. Evol. Microbiol.">
        <title>The Global Catalogue of Microorganisms (GCM) 10K type strain sequencing project: providing services to taxonomists for standard genome sequencing and annotation.</title>
        <authorList>
            <consortium name="The Broad Institute Genomics Platform"/>
            <consortium name="The Broad Institute Genome Sequencing Center for Infectious Disease"/>
            <person name="Wu L."/>
            <person name="Ma J."/>
        </authorList>
    </citation>
    <scope>NUCLEOTIDE SEQUENCE [LARGE SCALE GENOMIC DNA]</scope>
    <source>
        <strain evidence="3">JCM 17555</strain>
    </source>
</reference>
<feature type="transmembrane region" description="Helical" evidence="1">
    <location>
        <begin position="12"/>
        <end position="34"/>
    </location>
</feature>
<comment type="caution">
    <text evidence="2">The sequence shown here is derived from an EMBL/GenBank/DDBJ whole genome shotgun (WGS) entry which is preliminary data.</text>
</comment>
<keyword evidence="1" id="KW-1133">Transmembrane helix</keyword>
<keyword evidence="3" id="KW-1185">Reference proteome</keyword>
<organism evidence="2 3">
    <name type="scientific">Allohahella marinimesophila</name>
    <dbReference type="NCBI Taxonomy" id="1054972"/>
    <lineage>
        <taxon>Bacteria</taxon>
        <taxon>Pseudomonadati</taxon>
        <taxon>Pseudomonadota</taxon>
        <taxon>Gammaproteobacteria</taxon>
        <taxon>Oceanospirillales</taxon>
        <taxon>Hahellaceae</taxon>
        <taxon>Allohahella</taxon>
    </lineage>
</organism>
<keyword evidence="1" id="KW-0812">Transmembrane</keyword>
<sequence>MIKSAGDQLDVMLIALISIATALFFAGVAMFMTAPEVKIIQELRLLDAPGAGSVRTRGGSKQNN</sequence>
<evidence type="ECO:0000256" key="1">
    <source>
        <dbReference type="SAM" id="Phobius"/>
    </source>
</evidence>
<accession>A0ABP7NVY6</accession>
<evidence type="ECO:0000313" key="3">
    <source>
        <dbReference type="Proteomes" id="UP001501337"/>
    </source>
</evidence>
<evidence type="ECO:0000313" key="2">
    <source>
        <dbReference type="EMBL" id="GAA3954306.1"/>
    </source>
</evidence>
<protein>
    <submittedName>
        <fullName evidence="2">Uncharacterized protein</fullName>
    </submittedName>
</protein>
<dbReference type="RefSeq" id="WP_344804189.1">
    <property type="nucleotide sequence ID" value="NZ_BAABBO010000005.1"/>
</dbReference>